<evidence type="ECO:0000313" key="3">
    <source>
        <dbReference type="Proteomes" id="UP000663882"/>
    </source>
</evidence>
<organism evidence="2 3">
    <name type="scientific">Rotaria sordida</name>
    <dbReference type="NCBI Taxonomy" id="392033"/>
    <lineage>
        <taxon>Eukaryota</taxon>
        <taxon>Metazoa</taxon>
        <taxon>Spiralia</taxon>
        <taxon>Gnathifera</taxon>
        <taxon>Rotifera</taxon>
        <taxon>Eurotatoria</taxon>
        <taxon>Bdelloidea</taxon>
        <taxon>Philodinida</taxon>
        <taxon>Philodinidae</taxon>
        <taxon>Rotaria</taxon>
    </lineage>
</organism>
<gene>
    <name evidence="2" type="ORF">RFH988_LOCUS36153</name>
</gene>
<reference evidence="2" key="1">
    <citation type="submission" date="2021-02" db="EMBL/GenBank/DDBJ databases">
        <authorList>
            <person name="Nowell W R."/>
        </authorList>
    </citation>
    <scope>NUCLEOTIDE SEQUENCE</scope>
</reference>
<evidence type="ECO:0000256" key="1">
    <source>
        <dbReference type="SAM" id="MobiDB-lite"/>
    </source>
</evidence>
<proteinExistence type="predicted"/>
<sequence>FKQFQKQRTSSTTSTESTILNELMSNIEVDKLGSVSIDAGREISSSFSTSENSSPYTDYSSLPSKTIISSESQPLVNSLKNTPAVNYIWAKKL</sequence>
<dbReference type="AlphaFoldDB" id="A0A815NDW0"/>
<accession>A0A815NDW0</accession>
<protein>
    <submittedName>
        <fullName evidence="2">Uncharacterized protein</fullName>
    </submittedName>
</protein>
<dbReference type="Proteomes" id="UP000663882">
    <property type="component" value="Unassembled WGS sequence"/>
</dbReference>
<evidence type="ECO:0000313" key="2">
    <source>
        <dbReference type="EMBL" id="CAF1436099.1"/>
    </source>
</evidence>
<feature type="compositionally biased region" description="Low complexity" evidence="1">
    <location>
        <begin position="44"/>
        <end position="54"/>
    </location>
</feature>
<dbReference type="EMBL" id="CAJNOO010005995">
    <property type="protein sequence ID" value="CAF1436099.1"/>
    <property type="molecule type" value="Genomic_DNA"/>
</dbReference>
<feature type="region of interest" description="Disordered" evidence="1">
    <location>
        <begin position="44"/>
        <end position="63"/>
    </location>
</feature>
<name>A0A815NDW0_9BILA</name>
<comment type="caution">
    <text evidence="2">The sequence shown here is derived from an EMBL/GenBank/DDBJ whole genome shotgun (WGS) entry which is preliminary data.</text>
</comment>
<feature type="non-terminal residue" evidence="2">
    <location>
        <position position="1"/>
    </location>
</feature>